<accession>A0ABP4YRC7</accession>
<comment type="caution">
    <text evidence="5">The sequence shown here is derived from an EMBL/GenBank/DDBJ whole genome shotgun (WGS) entry which is preliminary data.</text>
</comment>
<sequence>MTSSWGSGFQGEVTVKNNGTSTLNGWTTTWTNPSGVSITQLWNGTMTTSGSTVTVKNLSWNGTLAGGATATFGFLGSGSSSTVPAVTCTSP</sequence>
<evidence type="ECO:0000313" key="5">
    <source>
        <dbReference type="EMBL" id="GAA1824117.1"/>
    </source>
</evidence>
<dbReference type="SUPFAM" id="SSF49384">
    <property type="entry name" value="Carbohydrate-binding domain"/>
    <property type="match status" value="1"/>
</dbReference>
<name>A0ABP4YRC7_9ACTN</name>
<dbReference type="Gene3D" id="2.60.40.290">
    <property type="match status" value="1"/>
</dbReference>
<evidence type="ECO:0000313" key="6">
    <source>
        <dbReference type="Proteomes" id="UP001500218"/>
    </source>
</evidence>
<dbReference type="Proteomes" id="UP001500218">
    <property type="component" value="Unassembled WGS sequence"/>
</dbReference>
<keyword evidence="6" id="KW-1185">Reference proteome</keyword>
<proteinExistence type="predicted"/>
<dbReference type="InterPro" id="IPR012291">
    <property type="entry name" value="CBM2_carb-bd_dom_sf"/>
</dbReference>
<dbReference type="PROSITE" id="PS51173">
    <property type="entry name" value="CBM2"/>
    <property type="match status" value="1"/>
</dbReference>
<evidence type="ECO:0000256" key="3">
    <source>
        <dbReference type="ARBA" id="ARBA00023326"/>
    </source>
</evidence>
<keyword evidence="1" id="KW-0378">Hydrolase</keyword>
<feature type="domain" description="CBM2" evidence="4">
    <location>
        <begin position="1"/>
        <end position="91"/>
    </location>
</feature>
<keyword evidence="3" id="KW-0119">Carbohydrate metabolism</keyword>
<evidence type="ECO:0000256" key="1">
    <source>
        <dbReference type="ARBA" id="ARBA00022801"/>
    </source>
</evidence>
<dbReference type="PROSITE" id="PS00561">
    <property type="entry name" value="CBM2_A"/>
    <property type="match status" value="1"/>
</dbReference>
<organism evidence="5 6">
    <name type="scientific">Luedemannella flava</name>
    <dbReference type="NCBI Taxonomy" id="349316"/>
    <lineage>
        <taxon>Bacteria</taxon>
        <taxon>Bacillati</taxon>
        <taxon>Actinomycetota</taxon>
        <taxon>Actinomycetes</taxon>
        <taxon>Micromonosporales</taxon>
        <taxon>Micromonosporaceae</taxon>
        <taxon>Luedemannella</taxon>
    </lineage>
</organism>
<keyword evidence="2" id="KW-0326">Glycosidase</keyword>
<evidence type="ECO:0000256" key="2">
    <source>
        <dbReference type="ARBA" id="ARBA00023295"/>
    </source>
</evidence>
<dbReference type="RefSeq" id="WP_344137389.1">
    <property type="nucleotide sequence ID" value="NZ_BAAALT010000209.1"/>
</dbReference>
<dbReference type="Pfam" id="PF00553">
    <property type="entry name" value="CBM_2"/>
    <property type="match status" value="1"/>
</dbReference>
<gene>
    <name evidence="5" type="ORF">GCM10009682_50480</name>
</gene>
<dbReference type="SMART" id="SM00637">
    <property type="entry name" value="CBD_II"/>
    <property type="match status" value="1"/>
</dbReference>
<dbReference type="InterPro" id="IPR001919">
    <property type="entry name" value="CBD2"/>
</dbReference>
<dbReference type="EMBL" id="BAAALT010000209">
    <property type="protein sequence ID" value="GAA1824117.1"/>
    <property type="molecule type" value="Genomic_DNA"/>
</dbReference>
<dbReference type="InterPro" id="IPR008965">
    <property type="entry name" value="CBM2/CBM3_carb-bd_dom_sf"/>
</dbReference>
<evidence type="ECO:0000259" key="4">
    <source>
        <dbReference type="PROSITE" id="PS51173"/>
    </source>
</evidence>
<dbReference type="InterPro" id="IPR018366">
    <property type="entry name" value="CBM2_CS"/>
</dbReference>
<reference evidence="6" key="1">
    <citation type="journal article" date="2019" name="Int. J. Syst. Evol. Microbiol.">
        <title>The Global Catalogue of Microorganisms (GCM) 10K type strain sequencing project: providing services to taxonomists for standard genome sequencing and annotation.</title>
        <authorList>
            <consortium name="The Broad Institute Genomics Platform"/>
            <consortium name="The Broad Institute Genome Sequencing Center for Infectious Disease"/>
            <person name="Wu L."/>
            <person name="Ma J."/>
        </authorList>
    </citation>
    <scope>NUCLEOTIDE SEQUENCE [LARGE SCALE GENOMIC DNA]</scope>
    <source>
        <strain evidence="6">JCM 13250</strain>
    </source>
</reference>
<keyword evidence="3" id="KW-0624">Polysaccharide degradation</keyword>
<protein>
    <recommendedName>
        <fullName evidence="4">CBM2 domain-containing protein</fullName>
    </recommendedName>
</protein>